<name>A0A811JWM8_9BILA</name>
<feature type="compositionally biased region" description="Acidic residues" evidence="4">
    <location>
        <begin position="208"/>
        <end position="217"/>
    </location>
</feature>
<dbReference type="Proteomes" id="UP000614601">
    <property type="component" value="Unassembled WGS sequence"/>
</dbReference>
<dbReference type="Pfam" id="PF04641">
    <property type="entry name" value="Rtf2"/>
    <property type="match status" value="1"/>
</dbReference>
<dbReference type="GO" id="GO:0005634">
    <property type="term" value="C:nucleus"/>
    <property type="evidence" value="ECO:0007669"/>
    <property type="project" value="TreeGrafter"/>
</dbReference>
<evidence type="ECO:0000256" key="2">
    <source>
        <dbReference type="ARBA" id="ARBA00015157"/>
    </source>
</evidence>
<evidence type="ECO:0000313" key="5">
    <source>
        <dbReference type="EMBL" id="CAD5207929.1"/>
    </source>
</evidence>
<dbReference type="OrthoDB" id="247013at2759"/>
<comment type="caution">
    <text evidence="5">The sequence shown here is derived from an EMBL/GenBank/DDBJ whole genome shotgun (WGS) entry which is preliminary data.</text>
</comment>
<dbReference type="PANTHER" id="PTHR12775">
    <property type="entry name" value="PROTEIN C20ORF43 HOMOLOG"/>
    <property type="match status" value="1"/>
</dbReference>
<dbReference type="EMBL" id="CAJFDH010000001">
    <property type="protein sequence ID" value="CAD5207929.1"/>
    <property type="molecule type" value="Genomic_DNA"/>
</dbReference>
<evidence type="ECO:0000313" key="6">
    <source>
        <dbReference type="Proteomes" id="UP000614601"/>
    </source>
</evidence>
<evidence type="ECO:0000256" key="1">
    <source>
        <dbReference type="ARBA" id="ARBA00009885"/>
    </source>
</evidence>
<proteinExistence type="inferred from homology"/>
<organism evidence="5 6">
    <name type="scientific">Bursaphelenchus okinawaensis</name>
    <dbReference type="NCBI Taxonomy" id="465554"/>
    <lineage>
        <taxon>Eukaryota</taxon>
        <taxon>Metazoa</taxon>
        <taxon>Ecdysozoa</taxon>
        <taxon>Nematoda</taxon>
        <taxon>Chromadorea</taxon>
        <taxon>Rhabditida</taxon>
        <taxon>Tylenchina</taxon>
        <taxon>Tylenchomorpha</taxon>
        <taxon>Aphelenchoidea</taxon>
        <taxon>Aphelenchoididae</taxon>
        <taxon>Bursaphelenchus</taxon>
    </lineage>
</organism>
<evidence type="ECO:0000256" key="3">
    <source>
        <dbReference type="ARBA" id="ARBA00030367"/>
    </source>
</evidence>
<dbReference type="InterPro" id="IPR006735">
    <property type="entry name" value="Rtf2"/>
</dbReference>
<feature type="compositionally biased region" description="Basic and acidic residues" evidence="4">
    <location>
        <begin position="189"/>
        <end position="203"/>
    </location>
</feature>
<dbReference type="CDD" id="cd16653">
    <property type="entry name" value="RING-like_Rtf2"/>
    <property type="match status" value="1"/>
</dbReference>
<dbReference type="Proteomes" id="UP000783686">
    <property type="component" value="Unassembled WGS sequence"/>
</dbReference>
<dbReference type="AlphaFoldDB" id="A0A811JWM8"/>
<dbReference type="PANTHER" id="PTHR12775:SF0">
    <property type="entry name" value="REPLICATION TERMINATION FACTOR 2"/>
    <property type="match status" value="1"/>
</dbReference>
<evidence type="ECO:0000256" key="4">
    <source>
        <dbReference type="SAM" id="MobiDB-lite"/>
    </source>
</evidence>
<dbReference type="EMBL" id="CAJFCW020000001">
    <property type="protein sequence ID" value="CAG9086867.1"/>
    <property type="molecule type" value="Genomic_DNA"/>
</dbReference>
<keyword evidence="6" id="KW-1185">Reference proteome</keyword>
<feature type="region of interest" description="Disordered" evidence="4">
    <location>
        <begin position="189"/>
        <end position="217"/>
    </location>
</feature>
<protein>
    <recommendedName>
        <fullName evidence="2">Replication termination factor 2</fullName>
    </recommendedName>
    <alternativeName>
        <fullName evidence="3">Replication termination factor 2 domain-containing protein 1</fullName>
    </alternativeName>
</protein>
<dbReference type="GO" id="GO:0006274">
    <property type="term" value="P:DNA replication termination"/>
    <property type="evidence" value="ECO:0007669"/>
    <property type="project" value="TreeGrafter"/>
</dbReference>
<dbReference type="InterPro" id="IPR027799">
    <property type="entry name" value="Rtf2_RING-finger"/>
</dbReference>
<reference evidence="5" key="1">
    <citation type="submission" date="2020-09" db="EMBL/GenBank/DDBJ databases">
        <authorList>
            <person name="Kikuchi T."/>
        </authorList>
    </citation>
    <scope>NUCLEOTIDE SEQUENCE</scope>
    <source>
        <strain evidence="5">SH1</strain>
    </source>
</reference>
<comment type="similarity">
    <text evidence="1">Belongs to the rtf2 family.</text>
</comment>
<sequence length="299" mass="33728">MGADGGTIPKRCELVKKKKKEEKVEREVANAAKWKNCQLTNEPLKKPVVSCRYGRLFNKESILEAMLEKKVTQNETTKHIKGRSDFKELKLTDNKDYNDGPDRGMVYKDHNDTPWVCPVTALPMNGINVFKVNWICGCVVSEKAMVESKADRCLGCDGALEAEKIVQLYPPEELLDSYKRRHTEEIAAKKAKKSEKAKSKESQLEAISSEEQEVPEESADLLAFKMPGGTRTTTTLRMKPSATAGITEINERKRKLFLSKGSIQDDPKVSNAVKSMFTTSEEAKKQKTAHWVTHNPLYF</sequence>
<accession>A0A811JWM8</accession>
<gene>
    <name evidence="5" type="ORF">BOKJ2_LOCUS2443</name>
</gene>